<reference evidence="3" key="1">
    <citation type="journal article" date="2022" name="Arch. Microbiol.">
        <title>Pseudodesulfovibrio sediminis sp. nov., a mesophilic and neutrophilic sulfate-reducing bacterium isolated from sediment of a brackish lake.</title>
        <authorList>
            <person name="Takahashi A."/>
            <person name="Kojima H."/>
            <person name="Watanabe M."/>
            <person name="Fukui M."/>
        </authorList>
    </citation>
    <scope>NUCLEOTIDE SEQUENCE</scope>
    <source>
        <strain evidence="3">SF6</strain>
    </source>
</reference>
<feature type="signal peptide" evidence="2">
    <location>
        <begin position="1"/>
        <end position="32"/>
    </location>
</feature>
<name>A0ABM7P5Q1_9BACT</name>
<keyword evidence="1" id="KW-0175">Coiled coil</keyword>
<keyword evidence="2" id="KW-0732">Signal</keyword>
<proteinExistence type="predicted"/>
<dbReference type="InterPro" id="IPR016866">
    <property type="entry name" value="UCP028069"/>
</dbReference>
<protein>
    <recommendedName>
        <fullName evidence="5">DUF3450 family protein</fullName>
    </recommendedName>
</protein>
<dbReference type="EMBL" id="AP024485">
    <property type="protein sequence ID" value="BCS88142.1"/>
    <property type="molecule type" value="Genomic_DNA"/>
</dbReference>
<evidence type="ECO:0008006" key="5">
    <source>
        <dbReference type="Google" id="ProtNLM"/>
    </source>
</evidence>
<evidence type="ECO:0000256" key="2">
    <source>
        <dbReference type="SAM" id="SignalP"/>
    </source>
</evidence>
<evidence type="ECO:0000313" key="4">
    <source>
        <dbReference type="Proteomes" id="UP001053296"/>
    </source>
</evidence>
<evidence type="ECO:0000256" key="1">
    <source>
        <dbReference type="SAM" id="Coils"/>
    </source>
</evidence>
<dbReference type="RefSeq" id="WP_229595515.1">
    <property type="nucleotide sequence ID" value="NZ_AP024485.1"/>
</dbReference>
<feature type="chain" id="PRO_5046964053" description="DUF3450 family protein" evidence="2">
    <location>
        <begin position="33"/>
        <end position="260"/>
    </location>
</feature>
<accession>A0ABM7P5Q1</accession>
<feature type="coiled-coil region" evidence="1">
    <location>
        <begin position="90"/>
        <end position="120"/>
    </location>
</feature>
<dbReference type="Proteomes" id="UP001053296">
    <property type="component" value="Chromosome"/>
</dbReference>
<dbReference type="Pfam" id="PF11932">
    <property type="entry name" value="DUF3450"/>
    <property type="match status" value="1"/>
</dbReference>
<keyword evidence="4" id="KW-1185">Reference proteome</keyword>
<evidence type="ECO:0000313" key="3">
    <source>
        <dbReference type="EMBL" id="BCS88142.1"/>
    </source>
</evidence>
<gene>
    <name evidence="3" type="ORF">PSDVSF_13840</name>
</gene>
<organism evidence="3 4">
    <name type="scientific">Pseudodesulfovibrio sediminis</name>
    <dbReference type="NCBI Taxonomy" id="2810563"/>
    <lineage>
        <taxon>Bacteria</taxon>
        <taxon>Pseudomonadati</taxon>
        <taxon>Thermodesulfobacteriota</taxon>
        <taxon>Desulfovibrionia</taxon>
        <taxon>Desulfovibrionales</taxon>
        <taxon>Desulfovibrionaceae</taxon>
    </lineage>
</organism>
<sequence length="260" mass="30472">MKYKHYLNNGPMPVMPLLALLVFLCATPHAHANQTDAQKIMDQTITVETNAQERQAQWVSKRAAILDEIRQLKNENLWLSFQEKKYSRYVSAMEGKIEELQRIKTELERLEQDLEPLLYELVDKFTKQVFNDLPFLKDERNRRITFLNKTLDDHTLSNGEKLRRVLEAMEVETAYGRSTELFETRVQLDGEETEVTVLRAGRLGLYCLTPNRATAGKYDPQTKEYVTIQSDFVQPLIQLETMIKHKRFTNFVFLPVKETR</sequence>